<dbReference type="Pfam" id="PF07505">
    <property type="entry name" value="DUF5131"/>
    <property type="match status" value="1"/>
</dbReference>
<reference evidence="1 2" key="1">
    <citation type="submission" date="2019-02" db="EMBL/GenBank/DDBJ databases">
        <title>The genomic architecture of introgression among sibling species of bacteria.</title>
        <authorList>
            <person name="Cavassim M.I.A."/>
            <person name="Moeskjaer S."/>
            <person name="Moslemi C."/>
            <person name="Fields B."/>
            <person name="Bachmann A."/>
            <person name="Vilhjalmsson B."/>
            <person name="Schierup M.H."/>
            <person name="Young J.P.W."/>
            <person name="Andersen S.U."/>
        </authorList>
    </citation>
    <scope>NUCLEOTIDE SEQUENCE [LARGE SCALE GENOMIC DNA]</scope>
    <source>
        <strain evidence="1 2">SM151B</strain>
        <plasmid evidence="1">pSM151B_Rh02</plasmid>
    </source>
</reference>
<dbReference type="EMBL" id="SIPS01000003">
    <property type="protein sequence ID" value="TAW19300.1"/>
    <property type="molecule type" value="Genomic_DNA"/>
</dbReference>
<gene>
    <name evidence="1" type="ORF">ELI19_29270</name>
</gene>
<name>A0ABD7PH20_RHILE</name>
<comment type="caution">
    <text evidence="1">The sequence shown here is derived from an EMBL/GenBank/DDBJ whole genome shotgun (WGS) entry which is preliminary data.</text>
</comment>
<proteinExistence type="predicted"/>
<evidence type="ECO:0000313" key="2">
    <source>
        <dbReference type="Proteomes" id="UP000292036"/>
    </source>
</evidence>
<organism evidence="1 2">
    <name type="scientific">Rhizobium leguminosarum</name>
    <dbReference type="NCBI Taxonomy" id="384"/>
    <lineage>
        <taxon>Bacteria</taxon>
        <taxon>Pseudomonadati</taxon>
        <taxon>Pseudomonadota</taxon>
        <taxon>Alphaproteobacteria</taxon>
        <taxon>Hyphomicrobiales</taxon>
        <taxon>Rhizobiaceae</taxon>
        <taxon>Rhizobium/Agrobacterium group</taxon>
        <taxon>Rhizobium</taxon>
    </lineage>
</organism>
<accession>A0ABD7PH20</accession>
<dbReference type="RefSeq" id="WP_130728352.1">
    <property type="nucleotide sequence ID" value="NZ_SINY01000009.1"/>
</dbReference>
<evidence type="ECO:0000313" key="1">
    <source>
        <dbReference type="EMBL" id="TAW19300.1"/>
    </source>
</evidence>
<sequence length="253" mass="28425">MAETSIEWTDATWNPVAGCTILTAGCTNCYAMRMAARLEAMGQEKYKDLTRRSGGRAKWTGKITLDWKALDAPTKWTRSRLVFVNSMSDLFHTDVPVDFIAAVWRTMETTPQHTYQILTKRPDRMAEILPGKQFKVLPNVWLGTSVEDSRVLHRLDDLRTVPAAIRFASFEPLIGSVTGADLAGIHWAIVGGESGPQARYMDPEWVNEIERMCRDAGTAFFFKQWGGRNKKAAGRELNGRTYDEMPSLAQTSC</sequence>
<dbReference type="Proteomes" id="UP000292036">
    <property type="component" value="Unassembled WGS sequence"/>
</dbReference>
<protein>
    <submittedName>
        <fullName evidence="1">DUF5131 family protein</fullName>
    </submittedName>
</protein>
<dbReference type="AlphaFoldDB" id="A0ABD7PH20"/>
<dbReference type="InterPro" id="IPR011101">
    <property type="entry name" value="DUF5131"/>
</dbReference>
<keyword evidence="1" id="KW-0614">Plasmid</keyword>
<geneLocation type="plasmid" evidence="1">
    <name>pSM151B_Rh02</name>
</geneLocation>